<dbReference type="EMBL" id="JAESJJ010000009">
    <property type="protein sequence ID" value="MBL3608995.1"/>
    <property type="molecule type" value="Genomic_DNA"/>
</dbReference>
<comment type="caution">
    <text evidence="2">The sequence shown here is derived from an EMBL/GenBank/DDBJ whole genome shotgun (WGS) entry which is preliminary data.</text>
</comment>
<evidence type="ECO:0000256" key="1">
    <source>
        <dbReference type="SAM" id="Phobius"/>
    </source>
</evidence>
<organism evidence="2 3">
    <name type="scientific">Rhodovulum sulfidophilum</name>
    <name type="common">Rhodobacter sulfidophilus</name>
    <dbReference type="NCBI Taxonomy" id="35806"/>
    <lineage>
        <taxon>Bacteria</taxon>
        <taxon>Pseudomonadati</taxon>
        <taxon>Pseudomonadota</taxon>
        <taxon>Alphaproteobacteria</taxon>
        <taxon>Rhodobacterales</taxon>
        <taxon>Paracoccaceae</taxon>
        <taxon>Rhodovulum</taxon>
    </lineage>
</organism>
<feature type="transmembrane region" description="Helical" evidence="1">
    <location>
        <begin position="38"/>
        <end position="58"/>
    </location>
</feature>
<gene>
    <name evidence="2" type="ORF">JMM60_09305</name>
</gene>
<keyword evidence="1" id="KW-0472">Membrane</keyword>
<reference evidence="2 3" key="1">
    <citation type="submission" date="2021-01" db="EMBL/GenBank/DDBJ databases">
        <title>Draft genomes of Rhodovulum sulfidophilum.</title>
        <authorList>
            <person name="Guzman M.S."/>
        </authorList>
    </citation>
    <scope>NUCLEOTIDE SEQUENCE [LARGE SCALE GENOMIC DNA]</scope>
    <source>
        <strain evidence="2 3">AB35</strain>
    </source>
</reference>
<dbReference type="Proteomes" id="UP000604473">
    <property type="component" value="Unassembled WGS sequence"/>
</dbReference>
<feature type="transmembrane region" description="Helical" evidence="1">
    <location>
        <begin position="6"/>
        <end position="29"/>
    </location>
</feature>
<accession>A0ABS1RSE7</accession>
<name>A0ABS1RSE7_RHOSU</name>
<sequence>MSGLTAVALLGATLIAFVMMLVGLAMMLFRPGRRKRGLTIFLATPVIWVWVMVAMVSWSSTQAGFDGFMDQNEARSAGIDDPVEWAAIRAERDAEEERIAAEAAAAAAAEERRKGFHCLSGRDGAHPAFKRIVKNSMREPDSFEHVKTGVGPVTDGWHTIRMVYRARNGFGGMNVGEAVGRYRNDDCSVEVLSLE</sequence>
<keyword evidence="1" id="KW-0812">Transmembrane</keyword>
<protein>
    <submittedName>
        <fullName evidence="2">Uncharacterized protein</fullName>
    </submittedName>
</protein>
<evidence type="ECO:0000313" key="3">
    <source>
        <dbReference type="Proteomes" id="UP000604473"/>
    </source>
</evidence>
<evidence type="ECO:0000313" key="2">
    <source>
        <dbReference type="EMBL" id="MBL3608995.1"/>
    </source>
</evidence>
<dbReference type="RefSeq" id="WP_202248854.1">
    <property type="nucleotide sequence ID" value="NZ_JAESJJ010000009.1"/>
</dbReference>
<proteinExistence type="predicted"/>
<keyword evidence="1" id="KW-1133">Transmembrane helix</keyword>
<keyword evidence="3" id="KW-1185">Reference proteome</keyword>